<reference evidence="2" key="1">
    <citation type="submission" date="2023-08" db="EMBL/GenBank/DDBJ databases">
        <title>Pelteobagrus vachellii genome.</title>
        <authorList>
            <person name="Liu H."/>
        </authorList>
    </citation>
    <scope>NUCLEOTIDE SEQUENCE</scope>
    <source>
        <strain evidence="2">PRFRI_2022a</strain>
        <tissue evidence="2">Muscle</tissue>
    </source>
</reference>
<keyword evidence="3" id="KW-1185">Reference proteome</keyword>
<dbReference type="Gene3D" id="2.10.60.10">
    <property type="entry name" value="CD59"/>
    <property type="match status" value="1"/>
</dbReference>
<organism evidence="2 3">
    <name type="scientific">Tachysurus vachellii</name>
    <name type="common">Darkbarbel catfish</name>
    <name type="synonym">Pelteobagrus vachellii</name>
    <dbReference type="NCBI Taxonomy" id="175792"/>
    <lineage>
        <taxon>Eukaryota</taxon>
        <taxon>Metazoa</taxon>
        <taxon>Chordata</taxon>
        <taxon>Craniata</taxon>
        <taxon>Vertebrata</taxon>
        <taxon>Euteleostomi</taxon>
        <taxon>Actinopterygii</taxon>
        <taxon>Neopterygii</taxon>
        <taxon>Teleostei</taxon>
        <taxon>Ostariophysi</taxon>
        <taxon>Siluriformes</taxon>
        <taxon>Bagridae</taxon>
        <taxon>Tachysurus</taxon>
    </lineage>
</organism>
<evidence type="ECO:0000313" key="2">
    <source>
        <dbReference type="EMBL" id="KAK2866422.1"/>
    </source>
</evidence>
<evidence type="ECO:0000313" key="3">
    <source>
        <dbReference type="Proteomes" id="UP001187315"/>
    </source>
</evidence>
<dbReference type="InterPro" id="IPR045860">
    <property type="entry name" value="Snake_toxin-like_sf"/>
</dbReference>
<dbReference type="Proteomes" id="UP001187315">
    <property type="component" value="Unassembled WGS sequence"/>
</dbReference>
<accession>A0AA88NSY4</accession>
<keyword evidence="1" id="KW-0732">Signal</keyword>
<dbReference type="SUPFAM" id="SSF57302">
    <property type="entry name" value="Snake toxin-like"/>
    <property type="match status" value="1"/>
</dbReference>
<dbReference type="EMBL" id="JAVHJS010000002">
    <property type="protein sequence ID" value="KAK2866422.1"/>
    <property type="molecule type" value="Genomic_DNA"/>
</dbReference>
<comment type="caution">
    <text evidence="2">The sequence shown here is derived from an EMBL/GenBank/DDBJ whole genome shotgun (WGS) entry which is preliminary data.</text>
</comment>
<sequence>MAPQVSVLIVFAVVLSVAQGLICNSCQSIERNHPVCDQMEETECSMGLTQCIRLIMHEPAYGEVRRCASTQECEETVPYMVEKECCDTDFCN</sequence>
<protein>
    <submittedName>
        <fullName evidence="2">Uncharacterized protein</fullName>
    </submittedName>
</protein>
<gene>
    <name evidence="2" type="ORF">Q7C36_002478</name>
</gene>
<dbReference type="AlphaFoldDB" id="A0AA88NSY4"/>
<name>A0AA88NSY4_TACVA</name>
<proteinExistence type="predicted"/>
<evidence type="ECO:0000256" key="1">
    <source>
        <dbReference type="SAM" id="SignalP"/>
    </source>
</evidence>
<feature type="signal peptide" evidence="1">
    <location>
        <begin position="1"/>
        <end position="20"/>
    </location>
</feature>
<feature type="chain" id="PRO_5041654244" evidence="1">
    <location>
        <begin position="21"/>
        <end position="92"/>
    </location>
</feature>